<dbReference type="EMBL" id="VFPQ01000001">
    <property type="protein sequence ID" value="TQM74885.1"/>
    <property type="molecule type" value="Genomic_DNA"/>
</dbReference>
<evidence type="ECO:0000259" key="2">
    <source>
        <dbReference type="Pfam" id="PF19631"/>
    </source>
</evidence>
<comment type="caution">
    <text evidence="3">The sequence shown here is derived from an EMBL/GenBank/DDBJ whole genome shotgun (WGS) entry which is preliminary data.</text>
</comment>
<accession>A0A543IWD7</accession>
<evidence type="ECO:0000256" key="1">
    <source>
        <dbReference type="SAM" id="MobiDB-lite"/>
    </source>
</evidence>
<sequence>MAAEGSWVGLAEAIKGVREELAKAMEAGEGERLRFDVGPVELEFDVELRRDTEAKAGVKVWVVEAGGSGTLSRGTPHRLTVVLNPVDVKTGRTVRVSDQVDGPPPRPSLPSQGR</sequence>
<organism evidence="3 4">
    <name type="scientific">Thermopolyspora flexuosa</name>
    <dbReference type="NCBI Taxonomy" id="103836"/>
    <lineage>
        <taxon>Bacteria</taxon>
        <taxon>Bacillati</taxon>
        <taxon>Actinomycetota</taxon>
        <taxon>Actinomycetes</taxon>
        <taxon>Streptosporangiales</taxon>
        <taxon>Streptosporangiaceae</taxon>
        <taxon>Thermopolyspora</taxon>
    </lineage>
</organism>
<dbReference type="RefSeq" id="WP_170198754.1">
    <property type="nucleotide sequence ID" value="NZ_BMPV01000003.1"/>
</dbReference>
<keyword evidence="4" id="KW-1185">Reference proteome</keyword>
<evidence type="ECO:0000313" key="3">
    <source>
        <dbReference type="EMBL" id="TQM74885.1"/>
    </source>
</evidence>
<protein>
    <recommendedName>
        <fullName evidence="2">Trypsin-co-occurring domain-containing protein</fullName>
    </recommendedName>
</protein>
<dbReference type="Pfam" id="PF19631">
    <property type="entry name" value="Trypco2"/>
    <property type="match status" value="1"/>
</dbReference>
<dbReference type="InterPro" id="IPR045608">
    <property type="entry name" value="Trypco2"/>
</dbReference>
<feature type="region of interest" description="Disordered" evidence="1">
    <location>
        <begin position="92"/>
        <end position="114"/>
    </location>
</feature>
<gene>
    <name evidence="3" type="ORF">FHX40_1571</name>
</gene>
<dbReference type="Proteomes" id="UP000319213">
    <property type="component" value="Unassembled WGS sequence"/>
</dbReference>
<feature type="domain" description="Trypsin-co-occurring" evidence="2">
    <location>
        <begin position="8"/>
        <end position="85"/>
    </location>
</feature>
<proteinExistence type="predicted"/>
<evidence type="ECO:0000313" key="4">
    <source>
        <dbReference type="Proteomes" id="UP000319213"/>
    </source>
</evidence>
<dbReference type="AlphaFoldDB" id="A0A543IWD7"/>
<reference evidence="3 4" key="1">
    <citation type="submission" date="2019-06" db="EMBL/GenBank/DDBJ databases">
        <title>Sequencing the genomes of 1000 actinobacteria strains.</title>
        <authorList>
            <person name="Klenk H.-P."/>
        </authorList>
    </citation>
    <scope>NUCLEOTIDE SEQUENCE [LARGE SCALE GENOMIC DNA]</scope>
    <source>
        <strain evidence="3 4">DSM 43186</strain>
    </source>
</reference>
<name>A0A543IWD7_9ACTN</name>